<keyword evidence="1" id="KW-0575">Peroxidase</keyword>
<dbReference type="GO" id="GO:0006979">
    <property type="term" value="P:response to oxidative stress"/>
    <property type="evidence" value="ECO:0007669"/>
    <property type="project" value="InterPro"/>
</dbReference>
<accession>A0A9N9RH97</accession>
<feature type="region of interest" description="Disordered" evidence="2">
    <location>
        <begin position="225"/>
        <end position="247"/>
    </location>
</feature>
<dbReference type="PANTHER" id="PTHR11475:SF141">
    <property type="entry name" value="CARDINAL"/>
    <property type="match status" value="1"/>
</dbReference>
<dbReference type="GO" id="GO:0004601">
    <property type="term" value="F:peroxidase activity"/>
    <property type="evidence" value="ECO:0007669"/>
    <property type="project" value="UniProtKB-KW"/>
</dbReference>
<dbReference type="AlphaFoldDB" id="A0A9N9RH97"/>
<dbReference type="PANTHER" id="PTHR11475">
    <property type="entry name" value="OXIDASE/PEROXIDASE"/>
    <property type="match status" value="1"/>
</dbReference>
<name>A0A9N9RH97_9NEOP</name>
<evidence type="ECO:0000256" key="1">
    <source>
        <dbReference type="ARBA" id="ARBA00022559"/>
    </source>
</evidence>
<gene>
    <name evidence="3" type="ORF">DIATSA_LOCUS13993</name>
</gene>
<evidence type="ECO:0008006" key="5">
    <source>
        <dbReference type="Google" id="ProtNLM"/>
    </source>
</evidence>
<protein>
    <recommendedName>
        <fullName evidence="5">Peroxidase</fullName>
    </recommendedName>
</protein>
<dbReference type="Pfam" id="PF03098">
    <property type="entry name" value="An_peroxidase"/>
    <property type="match status" value="1"/>
</dbReference>
<keyword evidence="4" id="KW-1185">Reference proteome</keyword>
<dbReference type="InterPro" id="IPR019791">
    <property type="entry name" value="Haem_peroxidase_animal"/>
</dbReference>
<organism evidence="3 4">
    <name type="scientific">Diatraea saccharalis</name>
    <name type="common">sugarcane borer</name>
    <dbReference type="NCBI Taxonomy" id="40085"/>
    <lineage>
        <taxon>Eukaryota</taxon>
        <taxon>Metazoa</taxon>
        <taxon>Ecdysozoa</taxon>
        <taxon>Arthropoda</taxon>
        <taxon>Hexapoda</taxon>
        <taxon>Insecta</taxon>
        <taxon>Pterygota</taxon>
        <taxon>Neoptera</taxon>
        <taxon>Endopterygota</taxon>
        <taxon>Lepidoptera</taxon>
        <taxon>Glossata</taxon>
        <taxon>Ditrysia</taxon>
        <taxon>Pyraloidea</taxon>
        <taxon>Crambidae</taxon>
        <taxon>Crambinae</taxon>
        <taxon>Diatraea</taxon>
    </lineage>
</organism>
<dbReference type="Proteomes" id="UP001153714">
    <property type="component" value="Chromosome 9"/>
</dbReference>
<dbReference type="GO" id="GO:0020037">
    <property type="term" value="F:heme binding"/>
    <property type="evidence" value="ECO:0007669"/>
    <property type="project" value="InterPro"/>
</dbReference>
<dbReference type="OrthoDB" id="823504at2759"/>
<reference evidence="3" key="1">
    <citation type="submission" date="2021-12" db="EMBL/GenBank/DDBJ databases">
        <authorList>
            <person name="King R."/>
        </authorList>
    </citation>
    <scope>NUCLEOTIDE SEQUENCE</scope>
</reference>
<dbReference type="Gene3D" id="1.10.640.10">
    <property type="entry name" value="Haem peroxidase domain superfamily, animal type"/>
    <property type="match status" value="1"/>
</dbReference>
<feature type="compositionally biased region" description="Polar residues" evidence="2">
    <location>
        <begin position="233"/>
        <end position="244"/>
    </location>
</feature>
<dbReference type="PROSITE" id="PS50292">
    <property type="entry name" value="PEROXIDASE_3"/>
    <property type="match status" value="1"/>
</dbReference>
<evidence type="ECO:0000256" key="2">
    <source>
        <dbReference type="SAM" id="MobiDB-lite"/>
    </source>
</evidence>
<dbReference type="EMBL" id="OU893340">
    <property type="protein sequence ID" value="CAG9796840.1"/>
    <property type="molecule type" value="Genomic_DNA"/>
</dbReference>
<proteinExistence type="predicted"/>
<dbReference type="SUPFAM" id="SSF48113">
    <property type="entry name" value="Heme-dependent peroxidases"/>
    <property type="match status" value="1"/>
</dbReference>
<feature type="region of interest" description="Disordered" evidence="2">
    <location>
        <begin position="158"/>
        <end position="177"/>
    </location>
</feature>
<evidence type="ECO:0000313" key="4">
    <source>
        <dbReference type="Proteomes" id="UP001153714"/>
    </source>
</evidence>
<reference evidence="3" key="2">
    <citation type="submission" date="2022-10" db="EMBL/GenBank/DDBJ databases">
        <authorList>
            <consortium name="ENA_rothamsted_submissions"/>
            <consortium name="culmorum"/>
            <person name="King R."/>
        </authorList>
    </citation>
    <scope>NUCLEOTIDE SEQUENCE</scope>
</reference>
<sequence length="414" mass="45245">MEGFENCIWFGSIPTLCNARALLGVALLVTTSYSLSDDVIDTTDTTTDTTTPPDTVAPAENLTAVQLQPLLKLSWPLEGSPPPKWPFEPPSPDAISSAVKHGEAALKKRQELERLRTPLSIDTPAIKAQRAAATSASVKPMADTAYAVEEATKALFNGTDNSKQTGGTFQGPPTNGSFLEPRYCQTTLPPCPNSKYRTQDGSCNNLEHPYRWGVSRTPFRRALPPDYGDGISSPRTGTNGTSLPSARDVSVTVHRPSYPHDTSFTVMLAVWGQFIDHDITATALSKGENSSALSCCDPTLPPHPECFPVQLDTEDPFYQEYNLTCMEFVRSAPCPTCYFGPREQMNQATAFIDGSTVYGYTEERATSLRQLSTGRLRMLRDGLRELLPPAEDPADPCNTVEMNAQGRYCFETGR</sequence>
<keyword evidence="1" id="KW-0560">Oxidoreductase</keyword>
<dbReference type="InterPro" id="IPR010255">
    <property type="entry name" value="Haem_peroxidase_sf"/>
</dbReference>
<dbReference type="InterPro" id="IPR037120">
    <property type="entry name" value="Haem_peroxidase_sf_animal"/>
</dbReference>
<evidence type="ECO:0000313" key="3">
    <source>
        <dbReference type="EMBL" id="CAG9796840.1"/>
    </source>
</evidence>